<dbReference type="Pfam" id="PF17432">
    <property type="entry name" value="DUF3458_C"/>
    <property type="match status" value="1"/>
</dbReference>
<dbReference type="PANTHER" id="PTHR46322">
    <property type="entry name" value="PUROMYCIN-SENSITIVE AMINOPEPTIDASE"/>
    <property type="match status" value="1"/>
</dbReference>
<keyword evidence="6 18" id="KW-0031">Aminopeptidase</keyword>
<evidence type="ECO:0000256" key="11">
    <source>
        <dbReference type="ARBA" id="ARBA00023049"/>
    </source>
</evidence>
<dbReference type="AlphaFoldDB" id="A0A1H9F8P6"/>
<dbReference type="InterPro" id="IPR027268">
    <property type="entry name" value="Peptidase_M4/M1_CTD_sf"/>
</dbReference>
<dbReference type="InterPro" id="IPR037144">
    <property type="entry name" value="Peptidase_M1_pepN_C_sf"/>
</dbReference>
<dbReference type="EMBL" id="FOFO01000025">
    <property type="protein sequence ID" value="SEQ34326.1"/>
    <property type="molecule type" value="Genomic_DNA"/>
</dbReference>
<evidence type="ECO:0000256" key="7">
    <source>
        <dbReference type="ARBA" id="ARBA00022670"/>
    </source>
</evidence>
<keyword evidence="10" id="KW-0862">Zinc</keyword>
<dbReference type="Gene3D" id="1.10.390.10">
    <property type="entry name" value="Neutral Protease Domain 2"/>
    <property type="match status" value="1"/>
</dbReference>
<dbReference type="InterPro" id="IPR012779">
    <property type="entry name" value="Peptidase_M1_pepN"/>
</dbReference>
<proteinExistence type="inferred from homology"/>
<dbReference type="GO" id="GO:0008270">
    <property type="term" value="F:zinc ion binding"/>
    <property type="evidence" value="ECO:0007669"/>
    <property type="project" value="InterPro"/>
</dbReference>
<dbReference type="FunFam" id="1.10.390.10:FF:000002">
    <property type="entry name" value="Aminopeptidase N"/>
    <property type="match status" value="1"/>
</dbReference>
<reference evidence="18 19" key="1">
    <citation type="submission" date="2016-10" db="EMBL/GenBank/DDBJ databases">
        <authorList>
            <person name="de Groot N.N."/>
        </authorList>
    </citation>
    <scope>NUCLEOTIDE SEQUENCE [LARGE SCALE GENOMIC DNA]</scope>
    <source>
        <strain evidence="18 19">B7-7</strain>
    </source>
</reference>
<dbReference type="Gene3D" id="2.60.40.1840">
    <property type="match status" value="1"/>
</dbReference>
<evidence type="ECO:0000256" key="10">
    <source>
        <dbReference type="ARBA" id="ARBA00022833"/>
    </source>
</evidence>
<dbReference type="GO" id="GO:0008237">
    <property type="term" value="F:metallopeptidase activity"/>
    <property type="evidence" value="ECO:0007669"/>
    <property type="project" value="UniProtKB-UniRule"/>
</dbReference>
<evidence type="ECO:0000256" key="2">
    <source>
        <dbReference type="ARBA" id="ARBA00001947"/>
    </source>
</evidence>
<evidence type="ECO:0000313" key="18">
    <source>
        <dbReference type="EMBL" id="SEQ34326.1"/>
    </source>
</evidence>
<evidence type="ECO:0000259" key="17">
    <source>
        <dbReference type="Pfam" id="PF17900"/>
    </source>
</evidence>
<evidence type="ECO:0000256" key="13">
    <source>
        <dbReference type="NCBIfam" id="TIGR02414"/>
    </source>
</evidence>
<dbReference type="PRINTS" id="PR00756">
    <property type="entry name" value="ALADIPTASE"/>
</dbReference>
<keyword evidence="7" id="KW-0645">Protease</keyword>
<evidence type="ECO:0000256" key="6">
    <source>
        <dbReference type="ARBA" id="ARBA00022438"/>
    </source>
</evidence>
<dbReference type="PANTHER" id="PTHR46322:SF1">
    <property type="entry name" value="PUROMYCIN-SENSITIVE AMINOPEPTIDASE"/>
    <property type="match status" value="1"/>
</dbReference>
<dbReference type="CDD" id="cd09600">
    <property type="entry name" value="M1_APN"/>
    <property type="match status" value="1"/>
</dbReference>
<name>A0A1H9F8P6_9GAMM</name>
<dbReference type="InterPro" id="IPR038438">
    <property type="entry name" value="PepN_Ig-like_sf"/>
</dbReference>
<dbReference type="GO" id="GO:0006508">
    <property type="term" value="P:proteolysis"/>
    <property type="evidence" value="ECO:0007669"/>
    <property type="project" value="UniProtKB-UniRule"/>
</dbReference>
<dbReference type="SUPFAM" id="SSF63737">
    <property type="entry name" value="Leukotriene A4 hydrolase N-terminal domain"/>
    <property type="match status" value="1"/>
</dbReference>
<dbReference type="Gene3D" id="3.30.2010.30">
    <property type="match status" value="1"/>
</dbReference>
<accession>A0A1H9F8P6</accession>
<evidence type="ECO:0000256" key="3">
    <source>
        <dbReference type="ARBA" id="ARBA00010136"/>
    </source>
</evidence>
<comment type="cofactor">
    <cofactor evidence="2">
        <name>Zn(2+)</name>
        <dbReference type="ChEBI" id="CHEBI:29105"/>
    </cofactor>
</comment>
<feature type="domain" description="Peptidase M1 alanyl aminopeptidase Ig-like fold" evidence="15">
    <location>
        <begin position="498"/>
        <end position="601"/>
    </location>
</feature>
<dbReference type="Pfam" id="PF11940">
    <property type="entry name" value="DUF3458"/>
    <property type="match status" value="1"/>
</dbReference>
<dbReference type="Proteomes" id="UP000199496">
    <property type="component" value="Unassembled WGS sequence"/>
</dbReference>
<organism evidence="18 19">
    <name type="scientific">Ectothiorhodospira magna</name>
    <dbReference type="NCBI Taxonomy" id="867345"/>
    <lineage>
        <taxon>Bacteria</taxon>
        <taxon>Pseudomonadati</taxon>
        <taxon>Pseudomonadota</taxon>
        <taxon>Gammaproteobacteria</taxon>
        <taxon>Chromatiales</taxon>
        <taxon>Ectothiorhodospiraceae</taxon>
        <taxon>Ectothiorhodospira</taxon>
    </lineage>
</organism>
<evidence type="ECO:0000259" key="16">
    <source>
        <dbReference type="Pfam" id="PF17432"/>
    </source>
</evidence>
<dbReference type="EC" id="3.4.11.2" evidence="4 13"/>
<dbReference type="InterPro" id="IPR042097">
    <property type="entry name" value="Aminopeptidase_N-like_N_sf"/>
</dbReference>
<evidence type="ECO:0000259" key="15">
    <source>
        <dbReference type="Pfam" id="PF11940"/>
    </source>
</evidence>
<feature type="domain" description="Peptidase M1 alanyl aminopeptidase C-terminal" evidence="16">
    <location>
        <begin position="606"/>
        <end position="926"/>
    </location>
</feature>
<sequence length="928" mass="103731">MLMAHSLVPYRVWDMINKGRPFGKLGRPPSQNAIVHHGSQAHAQPGCSRKMMKETAPAAIHLKDYAPPRWRILSVDLCFVLDPEDTRVRSRLTLVRNGQAEAPLQLNGQDLVLHHIRLDDRPLQPGDYHLEGETLTLHDLPERCELSLETGIAPAANTALEGLYVSGGNFCTQCEAEGFRRITWFLDRPDVMAVYTVRIEADKARYPVLLSNGNLTDSGDLPEGRHFAVWHDPFPKPSYLFALVAGDLVCRRDGFTTRTGREVDLRIYVQRHNLDKCDHAMRSLQASMGWDEDTFGREYDLDIYMIVAVDDFNMGAMENKGLNVFNSKYVLARPDTATDDDFVAIESVIAHEYFHNWSGNRVTCRDWFQLSLKEGLTVFRDQEFTADQSLRAVKRIQDVQRLRTLQFPEDAGPMAHPVRPQSYIEINNFYTMTVYEKGAEVVRMIQTLLGREGFRRGLDLYFDRHDGQAVTTDDFVKAMEDANARDLSRFRRWYDQAGTPLLEATGTHDPETATYRLTVRQSCLPTKGQPEKLPLHIPLVMALLDARGREIPLRLEGEDSAVAGERTLELTAPTHVFVFQDVPELPVPSLLRGFSAPVNLRFPYTDAQLAFLMAHDTDDFNRWEAGQQFALKVLQGLIEAVQAGQPLMLDARFAQAFGQVLANGALDAALVAEALTLPGEGYLAEQMAVVDVDAIHQARQFLRQALGAALGDRFRAVYEATAGAQGMDATAMGRRRLCNLCLAYLCASGEAEAVALARTHYGSADNMTDAMGALRALLDCPGEARDQALAHFEARWRDDPLVLDKWFGLQAMDAAPGALDRVRGLMSHPGFSIRNPNRVRAVLGTFAMANPVHFHALDGSGHGLITDSVLELDALNPQIAARLVTSLSRWRRFDEERQGSMRRCLERIVAHPGLSRDVYEVASRSLDG</sequence>
<keyword evidence="8" id="KW-0479">Metal-binding</keyword>
<comment type="similarity">
    <text evidence="3">Belongs to the peptidase M1 family.</text>
</comment>
<dbReference type="Pfam" id="PF01433">
    <property type="entry name" value="Peptidase_M1"/>
    <property type="match status" value="1"/>
</dbReference>
<evidence type="ECO:0000256" key="8">
    <source>
        <dbReference type="ARBA" id="ARBA00022723"/>
    </source>
</evidence>
<dbReference type="FunFam" id="3.30.2010.30:FF:000002">
    <property type="entry name" value="Putative aminopeptidase N"/>
    <property type="match status" value="1"/>
</dbReference>
<dbReference type="SUPFAM" id="SSF55486">
    <property type="entry name" value="Metalloproteases ('zincins'), catalytic domain"/>
    <property type="match status" value="1"/>
</dbReference>
<evidence type="ECO:0000313" key="19">
    <source>
        <dbReference type="Proteomes" id="UP000199496"/>
    </source>
</evidence>
<dbReference type="GO" id="GO:0016285">
    <property type="term" value="F:alanyl aminopeptidase activity"/>
    <property type="evidence" value="ECO:0007669"/>
    <property type="project" value="UniProtKB-EC"/>
</dbReference>
<evidence type="ECO:0000259" key="14">
    <source>
        <dbReference type="Pfam" id="PF01433"/>
    </source>
</evidence>
<evidence type="ECO:0000256" key="12">
    <source>
        <dbReference type="ARBA" id="ARBA00059739"/>
    </source>
</evidence>
<evidence type="ECO:0000256" key="1">
    <source>
        <dbReference type="ARBA" id="ARBA00000098"/>
    </source>
</evidence>
<dbReference type="InterPro" id="IPR045357">
    <property type="entry name" value="Aminopeptidase_N-like_N"/>
</dbReference>
<feature type="domain" description="Aminopeptidase N-like N-terminal" evidence="17">
    <location>
        <begin position="95"/>
        <end position="240"/>
    </location>
</feature>
<comment type="catalytic activity">
    <reaction evidence="1">
        <text>Release of an N-terminal amino acid, Xaa-|-Yaa- from a peptide, amide or arylamide. Xaa is preferably Ala, but may be most amino acids including Pro (slow action). When a terminal hydrophobic residue is followed by a prolyl residue, the two may be released as an intact Xaa-Pro dipeptide.</text>
        <dbReference type="EC" id="3.4.11.2"/>
    </reaction>
</comment>
<keyword evidence="11" id="KW-0482">Metalloprotease</keyword>
<evidence type="ECO:0000256" key="5">
    <source>
        <dbReference type="ARBA" id="ARBA00015611"/>
    </source>
</evidence>
<keyword evidence="9" id="KW-0378">Hydrolase</keyword>
<dbReference type="FunFam" id="2.60.40.1730:FF:000005">
    <property type="entry name" value="Aminopeptidase N"/>
    <property type="match status" value="1"/>
</dbReference>
<protein>
    <recommendedName>
        <fullName evidence="5 13">Aminopeptidase N</fullName>
        <ecNumber evidence="4 13">3.4.11.2</ecNumber>
    </recommendedName>
</protein>
<dbReference type="InterPro" id="IPR001930">
    <property type="entry name" value="Peptidase_M1"/>
</dbReference>
<feature type="domain" description="Peptidase M1 membrane alanine aminopeptidase" evidence="14">
    <location>
        <begin position="280"/>
        <end position="493"/>
    </location>
</feature>
<dbReference type="InterPro" id="IPR024601">
    <property type="entry name" value="Peptidase_M1_pepN_C"/>
</dbReference>
<dbReference type="Gene3D" id="2.60.40.1730">
    <property type="entry name" value="tricorn interacting facor f3 domain"/>
    <property type="match status" value="1"/>
</dbReference>
<dbReference type="InterPro" id="IPR035414">
    <property type="entry name" value="Peptidase_M1_pepN_Ig-like"/>
</dbReference>
<dbReference type="InterPro" id="IPR014782">
    <property type="entry name" value="Peptidase_M1_dom"/>
</dbReference>
<keyword evidence="19" id="KW-1185">Reference proteome</keyword>
<dbReference type="Gene3D" id="1.25.50.10">
    <property type="entry name" value="Peptidase M1, alanyl aminopeptidase, C-terminal domain"/>
    <property type="match status" value="1"/>
</dbReference>
<evidence type="ECO:0000256" key="4">
    <source>
        <dbReference type="ARBA" id="ARBA00012564"/>
    </source>
</evidence>
<dbReference type="FunFam" id="2.60.40.1840:FF:000001">
    <property type="entry name" value="Aminopeptidase N"/>
    <property type="match status" value="1"/>
</dbReference>
<gene>
    <name evidence="18" type="ORF">SAMN05421693_12514</name>
</gene>
<dbReference type="Pfam" id="PF17900">
    <property type="entry name" value="Peptidase_M1_N"/>
    <property type="match status" value="1"/>
</dbReference>
<dbReference type="STRING" id="867345.SAMN05421693_12514"/>
<comment type="function">
    <text evidence="12">Aminopeptidase N is involved in the degradation of intracellular peptides generated by protein breakdown during normal growth as well as in response to nutrient starvation.</text>
</comment>
<evidence type="ECO:0000256" key="9">
    <source>
        <dbReference type="ARBA" id="ARBA00022801"/>
    </source>
</evidence>
<dbReference type="NCBIfam" id="TIGR02414">
    <property type="entry name" value="pepN_proteo"/>
    <property type="match status" value="1"/>
</dbReference>